<keyword evidence="6 13" id="KW-0812">Transmembrane</keyword>
<keyword evidence="7" id="KW-0547">Nucleotide-binding</keyword>
<evidence type="ECO:0000256" key="13">
    <source>
        <dbReference type="SAM" id="Phobius"/>
    </source>
</evidence>
<evidence type="ECO:0000256" key="10">
    <source>
        <dbReference type="ARBA" id="ARBA00022989"/>
    </source>
</evidence>
<dbReference type="InterPro" id="IPR004358">
    <property type="entry name" value="Sig_transdc_His_kin-like_C"/>
</dbReference>
<dbReference type="InterPro" id="IPR036890">
    <property type="entry name" value="HATPase_C_sf"/>
</dbReference>
<dbReference type="EC" id="2.7.13.3" evidence="3"/>
<dbReference type="Proteomes" id="UP000317550">
    <property type="component" value="Chromosome"/>
</dbReference>
<evidence type="ECO:0000256" key="1">
    <source>
        <dbReference type="ARBA" id="ARBA00000085"/>
    </source>
</evidence>
<evidence type="ECO:0000256" key="9">
    <source>
        <dbReference type="ARBA" id="ARBA00022840"/>
    </source>
</evidence>
<keyword evidence="9" id="KW-0067">ATP-binding</keyword>
<dbReference type="Gene3D" id="1.10.287.130">
    <property type="match status" value="1"/>
</dbReference>
<keyword evidence="12 13" id="KW-0472">Membrane</keyword>
<organism evidence="15 16">
    <name type="scientific">Chitinimonas arctica</name>
    <dbReference type="NCBI Taxonomy" id="2594795"/>
    <lineage>
        <taxon>Bacteria</taxon>
        <taxon>Pseudomonadati</taxon>
        <taxon>Pseudomonadota</taxon>
        <taxon>Betaproteobacteria</taxon>
        <taxon>Neisseriales</taxon>
        <taxon>Chitinibacteraceae</taxon>
        <taxon>Chitinimonas</taxon>
    </lineage>
</organism>
<dbReference type="PROSITE" id="PS50109">
    <property type="entry name" value="HIS_KIN"/>
    <property type="match status" value="1"/>
</dbReference>
<dbReference type="SUPFAM" id="SSF55874">
    <property type="entry name" value="ATPase domain of HSP90 chaperone/DNA topoisomerase II/histidine kinase"/>
    <property type="match status" value="1"/>
</dbReference>
<protein>
    <recommendedName>
        <fullName evidence="3">histidine kinase</fullName>
        <ecNumber evidence="3">2.7.13.3</ecNumber>
    </recommendedName>
</protein>
<dbReference type="InterPro" id="IPR050428">
    <property type="entry name" value="TCS_sensor_his_kinase"/>
</dbReference>
<dbReference type="InterPro" id="IPR005467">
    <property type="entry name" value="His_kinase_dom"/>
</dbReference>
<dbReference type="OrthoDB" id="9786919at2"/>
<dbReference type="AlphaFoldDB" id="A0A516SKN8"/>
<evidence type="ECO:0000256" key="2">
    <source>
        <dbReference type="ARBA" id="ARBA00004141"/>
    </source>
</evidence>
<evidence type="ECO:0000256" key="8">
    <source>
        <dbReference type="ARBA" id="ARBA00022777"/>
    </source>
</evidence>
<evidence type="ECO:0000256" key="7">
    <source>
        <dbReference type="ARBA" id="ARBA00022741"/>
    </source>
</evidence>
<reference evidence="16" key="1">
    <citation type="submission" date="2019-07" db="EMBL/GenBank/DDBJ databases">
        <title>Chitinimonas sp. nov., isolated from Ny-Alesund, arctica soil.</title>
        <authorList>
            <person name="Xu Q."/>
            <person name="Peng F."/>
        </authorList>
    </citation>
    <scope>NUCLEOTIDE SEQUENCE [LARGE SCALE GENOMIC DNA]</scope>
    <source>
        <strain evidence="16">R3-44</strain>
    </source>
</reference>
<dbReference type="GO" id="GO:0005886">
    <property type="term" value="C:plasma membrane"/>
    <property type="evidence" value="ECO:0007669"/>
    <property type="project" value="TreeGrafter"/>
</dbReference>
<gene>
    <name evidence="15" type="ORF">FNU76_21470</name>
</gene>
<dbReference type="Pfam" id="PF00512">
    <property type="entry name" value="HisKA"/>
    <property type="match status" value="1"/>
</dbReference>
<keyword evidence="10 13" id="KW-1133">Transmembrane helix</keyword>
<accession>A0A516SKN8</accession>
<comment type="subcellular location">
    <subcellularLocation>
        <location evidence="2">Membrane</location>
        <topology evidence="2">Multi-pass membrane protein</topology>
    </subcellularLocation>
</comment>
<dbReference type="PRINTS" id="PR00344">
    <property type="entry name" value="BCTRLSENSOR"/>
</dbReference>
<keyword evidence="16" id="KW-1185">Reference proteome</keyword>
<dbReference type="KEGG" id="cari:FNU76_21470"/>
<dbReference type="PANTHER" id="PTHR45436">
    <property type="entry name" value="SENSOR HISTIDINE KINASE YKOH"/>
    <property type="match status" value="1"/>
</dbReference>
<dbReference type="EMBL" id="CP041730">
    <property type="protein sequence ID" value="QDQ28714.1"/>
    <property type="molecule type" value="Genomic_DNA"/>
</dbReference>
<feature type="domain" description="Histidine kinase" evidence="14">
    <location>
        <begin position="245"/>
        <end position="453"/>
    </location>
</feature>
<dbReference type="Gene3D" id="1.20.5.1040">
    <property type="entry name" value="Sensor protein qsec"/>
    <property type="match status" value="1"/>
</dbReference>
<dbReference type="SMART" id="SM00387">
    <property type="entry name" value="HATPase_c"/>
    <property type="match status" value="1"/>
</dbReference>
<dbReference type="SUPFAM" id="SSF47384">
    <property type="entry name" value="Homodimeric domain of signal transducing histidine kinase"/>
    <property type="match status" value="1"/>
</dbReference>
<evidence type="ECO:0000256" key="12">
    <source>
        <dbReference type="ARBA" id="ARBA00023136"/>
    </source>
</evidence>
<evidence type="ECO:0000313" key="15">
    <source>
        <dbReference type="EMBL" id="QDQ28714.1"/>
    </source>
</evidence>
<dbReference type="GO" id="GO:0000155">
    <property type="term" value="F:phosphorelay sensor kinase activity"/>
    <property type="evidence" value="ECO:0007669"/>
    <property type="project" value="InterPro"/>
</dbReference>
<evidence type="ECO:0000256" key="3">
    <source>
        <dbReference type="ARBA" id="ARBA00012438"/>
    </source>
</evidence>
<dbReference type="InterPro" id="IPR003594">
    <property type="entry name" value="HATPase_dom"/>
</dbReference>
<comment type="catalytic activity">
    <reaction evidence="1">
        <text>ATP + protein L-histidine = ADP + protein N-phospho-L-histidine.</text>
        <dbReference type="EC" id="2.7.13.3"/>
    </reaction>
</comment>
<dbReference type="RefSeq" id="WP_144280097.1">
    <property type="nucleotide sequence ID" value="NZ_CP041730.1"/>
</dbReference>
<keyword evidence="4" id="KW-0597">Phosphoprotein</keyword>
<evidence type="ECO:0000256" key="6">
    <source>
        <dbReference type="ARBA" id="ARBA00022692"/>
    </source>
</evidence>
<dbReference type="InterPro" id="IPR036097">
    <property type="entry name" value="HisK_dim/P_sf"/>
</dbReference>
<dbReference type="PANTHER" id="PTHR45436:SF14">
    <property type="entry name" value="SENSOR PROTEIN QSEC"/>
    <property type="match status" value="1"/>
</dbReference>
<proteinExistence type="predicted"/>
<evidence type="ECO:0000313" key="16">
    <source>
        <dbReference type="Proteomes" id="UP000317550"/>
    </source>
</evidence>
<evidence type="ECO:0000256" key="4">
    <source>
        <dbReference type="ARBA" id="ARBA00022553"/>
    </source>
</evidence>
<evidence type="ECO:0000256" key="11">
    <source>
        <dbReference type="ARBA" id="ARBA00023012"/>
    </source>
</evidence>
<keyword evidence="5" id="KW-0808">Transferase</keyword>
<dbReference type="InterPro" id="IPR003661">
    <property type="entry name" value="HisK_dim/P_dom"/>
</dbReference>
<feature type="transmembrane region" description="Helical" evidence="13">
    <location>
        <begin position="23"/>
        <end position="46"/>
    </location>
</feature>
<dbReference type="GO" id="GO:0005524">
    <property type="term" value="F:ATP binding"/>
    <property type="evidence" value="ECO:0007669"/>
    <property type="project" value="UniProtKB-KW"/>
</dbReference>
<keyword evidence="11" id="KW-0902">Two-component regulatory system</keyword>
<evidence type="ECO:0000256" key="5">
    <source>
        <dbReference type="ARBA" id="ARBA00022679"/>
    </source>
</evidence>
<sequence>MYSTRPRVSRDRNVPRKSLRRRLIVLTLGVLAPVWLALALGAYVFMLREVDKLFDQQLEHVAATLFTLDLAHIKAAVDAPGFHSFDDEDPFVVYVWSSDGTQLFRSEFAPRLPYSHDAPRFQTLGTPEGRWRVMRVKDPDSGNWLVVARPSHERTVLARDLAASLAVPWFVSLVLMVALVWLAVGRGLAPLYDLSRQVAGRKPDDLSPVAAVATPREAQPLVDEINLLLARVDAALEQERRFTADASHELRTPLAAIRAQVEVAVGEDDAVARQHALGQALTGVVAASRLIDQLLTLARLDHLDAVPDAGRCDLLQLAREELVDCTRVALLKDIELSLDGETCQLHGSPGLLRLALRNLFDNAIAHTPRGGTVTVRLSREGDEICLSVRDSGEGVPEGLLERLGERFFRAGESRPGSGLGLSILRRIASLHGARVRFTSPGGLQVGVYFPLAMAQAIYTVQG</sequence>
<keyword evidence="8 15" id="KW-0418">Kinase</keyword>
<name>A0A516SKN8_9NEIS</name>
<dbReference type="Pfam" id="PF02518">
    <property type="entry name" value="HATPase_c"/>
    <property type="match status" value="1"/>
</dbReference>
<dbReference type="Gene3D" id="3.30.565.10">
    <property type="entry name" value="Histidine kinase-like ATPase, C-terminal domain"/>
    <property type="match status" value="1"/>
</dbReference>
<dbReference type="CDD" id="cd00082">
    <property type="entry name" value="HisKA"/>
    <property type="match status" value="1"/>
</dbReference>
<dbReference type="SMART" id="SM00388">
    <property type="entry name" value="HisKA"/>
    <property type="match status" value="1"/>
</dbReference>
<evidence type="ECO:0000259" key="14">
    <source>
        <dbReference type="PROSITE" id="PS50109"/>
    </source>
</evidence>